<evidence type="ECO:0000313" key="1">
    <source>
        <dbReference type="EMBL" id="MBB5079204.1"/>
    </source>
</evidence>
<gene>
    <name evidence="1" type="ORF">HNR40_004690</name>
</gene>
<reference evidence="1 2" key="1">
    <citation type="submission" date="2020-08" db="EMBL/GenBank/DDBJ databases">
        <title>Genomic Encyclopedia of Type Strains, Phase IV (KMG-IV): sequencing the most valuable type-strain genomes for metagenomic binning, comparative biology and taxonomic classification.</title>
        <authorList>
            <person name="Goeker M."/>
        </authorList>
    </citation>
    <scope>NUCLEOTIDE SEQUENCE [LARGE SCALE GENOMIC DNA]</scope>
    <source>
        <strain evidence="1 2">DSM 45385</strain>
    </source>
</reference>
<proteinExistence type="predicted"/>
<dbReference type="Gene3D" id="2.120.10.70">
    <property type="entry name" value="Fucose-specific lectin"/>
    <property type="match status" value="1"/>
</dbReference>
<name>A0A7W8A542_9ACTN</name>
<evidence type="ECO:0000313" key="2">
    <source>
        <dbReference type="Proteomes" id="UP000568380"/>
    </source>
</evidence>
<sequence length="251" mass="28154">MADPTDSPVAAVSPKPWQISIFWPTKDASLWSAAFDGTQPDAPWPPPVRVTDAGVSWLPPGIVAVSSSPEDMQIFWAGPDLRVRSTYFDRAERRWVQWFPLGRPWPSVRPVVVSGEEGEMNVLTATGDKMIRHTRLAPSQVKTTAFFGQAQQLIVMSQELWHRPEPERSWAVARALEAVTIMRTLPEHAPTPGEWIMWPVTPYLETVGRKDEAIQLAAEAVEIFGRLSEGDPVKYGERHEAAKKLLERLRG</sequence>
<keyword evidence="2" id="KW-1185">Reference proteome</keyword>
<dbReference type="EMBL" id="JACHIN010000006">
    <property type="protein sequence ID" value="MBB5079204.1"/>
    <property type="molecule type" value="Genomic_DNA"/>
</dbReference>
<dbReference type="SUPFAM" id="SSF89372">
    <property type="entry name" value="Fucose-specific lectin"/>
    <property type="match status" value="1"/>
</dbReference>
<dbReference type="RefSeq" id="WP_184964659.1">
    <property type="nucleotide sequence ID" value="NZ_JACHIN010000006.1"/>
</dbReference>
<protein>
    <submittedName>
        <fullName evidence="1">Uncharacterized protein</fullName>
    </submittedName>
</protein>
<dbReference type="AlphaFoldDB" id="A0A7W8A542"/>
<comment type="caution">
    <text evidence="1">The sequence shown here is derived from an EMBL/GenBank/DDBJ whole genome shotgun (WGS) entry which is preliminary data.</text>
</comment>
<accession>A0A7W8A542</accession>
<organism evidence="1 2">
    <name type="scientific">Nonomuraea endophytica</name>
    <dbReference type="NCBI Taxonomy" id="714136"/>
    <lineage>
        <taxon>Bacteria</taxon>
        <taxon>Bacillati</taxon>
        <taxon>Actinomycetota</taxon>
        <taxon>Actinomycetes</taxon>
        <taxon>Streptosporangiales</taxon>
        <taxon>Streptosporangiaceae</taxon>
        <taxon>Nonomuraea</taxon>
    </lineage>
</organism>
<dbReference type="Proteomes" id="UP000568380">
    <property type="component" value="Unassembled WGS sequence"/>
</dbReference>